<dbReference type="Pfam" id="PF16198">
    <property type="entry name" value="TruB_C_2"/>
    <property type="match status" value="1"/>
</dbReference>
<dbReference type="RefSeq" id="WP_094661397.1">
    <property type="nucleotide sequence ID" value="NZ_JBKZBO010000003.1"/>
</dbReference>
<evidence type="ECO:0000313" key="9">
    <source>
        <dbReference type="Proteomes" id="UP000216725"/>
    </source>
</evidence>
<comment type="similarity">
    <text evidence="2 5">Belongs to the pseudouridine synthase TruB family. Type 1 subfamily.</text>
</comment>
<evidence type="ECO:0000256" key="1">
    <source>
        <dbReference type="ARBA" id="ARBA00000385"/>
    </source>
</evidence>
<feature type="domain" description="tRNA pseudouridylate synthase B C-terminal" evidence="7">
    <location>
        <begin position="190"/>
        <end position="268"/>
    </location>
</feature>
<dbReference type="InterPro" id="IPR036974">
    <property type="entry name" value="PUA_sf"/>
</dbReference>
<dbReference type="OrthoDB" id="9802309at2"/>
<evidence type="ECO:0000259" key="6">
    <source>
        <dbReference type="Pfam" id="PF01509"/>
    </source>
</evidence>
<dbReference type="GO" id="GO:1990481">
    <property type="term" value="P:mRNA pseudouridine synthesis"/>
    <property type="evidence" value="ECO:0007669"/>
    <property type="project" value="TreeGrafter"/>
</dbReference>
<comment type="catalytic activity">
    <reaction evidence="1 5">
        <text>uridine(55) in tRNA = pseudouridine(55) in tRNA</text>
        <dbReference type="Rhea" id="RHEA:42532"/>
        <dbReference type="Rhea" id="RHEA-COMP:10101"/>
        <dbReference type="Rhea" id="RHEA-COMP:10102"/>
        <dbReference type="ChEBI" id="CHEBI:65314"/>
        <dbReference type="ChEBI" id="CHEBI:65315"/>
        <dbReference type="EC" id="5.4.99.25"/>
    </reaction>
</comment>
<evidence type="ECO:0000256" key="5">
    <source>
        <dbReference type="HAMAP-Rule" id="MF_01080"/>
    </source>
</evidence>
<evidence type="ECO:0000259" key="7">
    <source>
        <dbReference type="Pfam" id="PF16198"/>
    </source>
</evidence>
<sequence>MSGEVSGLLVIDKPQGVTSHDLVAAVRAALHMKRVGHAGTLDPMATGVLVIGFGCVTRLLSYIVGHDKTYETTILLGQGTTTDDADGDPLPRTADEAQAVAERIHRLTDDDIRAAAARLTGDIRQVPSAFSAKKIHGQKAYDLARNGDVVKLEAQSVTVSAFDILDIRRTEAPTIAVDARVTCSTGTYIRALGRDMGADLGVGGHLTRLRRTRVGSFRVDDPAVVTAHVEDHTFVNRDGQTVTRPRAVLDITDRDALLARALTPADAARRGMPSIEVTHAQAGYLEHGRLIDGVVDGPTAAICADPSSPGGERLVALVERRTRTQLKPSVVFH</sequence>
<dbReference type="Proteomes" id="UP000216725">
    <property type="component" value="Unassembled WGS sequence"/>
</dbReference>
<dbReference type="HAMAP" id="MF_01080">
    <property type="entry name" value="TruB_bact"/>
    <property type="match status" value="1"/>
</dbReference>
<keyword evidence="3 5" id="KW-0819">tRNA processing</keyword>
<dbReference type="SUPFAM" id="SSF55120">
    <property type="entry name" value="Pseudouridine synthase"/>
    <property type="match status" value="1"/>
</dbReference>
<dbReference type="InterPro" id="IPR014780">
    <property type="entry name" value="tRNA_psdUridine_synth_TruB"/>
</dbReference>
<dbReference type="CDD" id="cd02573">
    <property type="entry name" value="PseudoU_synth_EcTruB"/>
    <property type="match status" value="1"/>
</dbReference>
<organism evidence="8 9">
    <name type="scientific">Pseudoscardovia radai</name>
    <dbReference type="NCBI Taxonomy" id="987066"/>
    <lineage>
        <taxon>Bacteria</taxon>
        <taxon>Bacillati</taxon>
        <taxon>Actinomycetota</taxon>
        <taxon>Actinomycetes</taxon>
        <taxon>Bifidobacteriales</taxon>
        <taxon>Bifidobacteriaceae</taxon>
        <taxon>Pseudoscardovia</taxon>
    </lineage>
</organism>
<dbReference type="Gene3D" id="3.30.2350.10">
    <property type="entry name" value="Pseudouridine synthase"/>
    <property type="match status" value="1"/>
</dbReference>
<dbReference type="InterPro" id="IPR032819">
    <property type="entry name" value="TruB_C"/>
</dbReference>
<dbReference type="GO" id="GO:0031119">
    <property type="term" value="P:tRNA pseudouridine synthesis"/>
    <property type="evidence" value="ECO:0007669"/>
    <property type="project" value="UniProtKB-UniRule"/>
</dbReference>
<proteinExistence type="inferred from homology"/>
<dbReference type="Gene3D" id="2.30.130.10">
    <property type="entry name" value="PUA domain"/>
    <property type="match status" value="1"/>
</dbReference>
<comment type="function">
    <text evidence="5">Responsible for synthesis of pseudouridine from uracil-55 in the psi GC loop of transfer RNAs.</text>
</comment>
<feature type="domain" description="Pseudouridine synthase II N-terminal" evidence="6">
    <location>
        <begin position="27"/>
        <end position="189"/>
    </location>
</feature>
<accession>A0A261ESH7</accession>
<protein>
    <recommendedName>
        <fullName evidence="5">tRNA pseudouridine synthase B</fullName>
        <ecNumber evidence="5">5.4.99.25</ecNumber>
    </recommendedName>
    <alternativeName>
        <fullName evidence="5">tRNA pseudouridine(55) synthase</fullName>
        <shortName evidence="5">Psi55 synthase</shortName>
    </alternativeName>
    <alternativeName>
        <fullName evidence="5">tRNA pseudouridylate synthase</fullName>
    </alternativeName>
    <alternativeName>
        <fullName evidence="5">tRNA-uridine isomerase</fullName>
    </alternativeName>
</protein>
<name>A0A261ESH7_9BIFI</name>
<evidence type="ECO:0000256" key="4">
    <source>
        <dbReference type="ARBA" id="ARBA00023235"/>
    </source>
</evidence>
<dbReference type="PANTHER" id="PTHR13767">
    <property type="entry name" value="TRNA-PSEUDOURIDINE SYNTHASE"/>
    <property type="match status" value="1"/>
</dbReference>
<dbReference type="PANTHER" id="PTHR13767:SF2">
    <property type="entry name" value="PSEUDOURIDYLATE SYNTHASE TRUB1"/>
    <property type="match status" value="1"/>
</dbReference>
<dbReference type="NCBIfam" id="TIGR00431">
    <property type="entry name" value="TruB"/>
    <property type="match status" value="1"/>
</dbReference>
<dbReference type="InterPro" id="IPR020103">
    <property type="entry name" value="PsdUridine_synth_cat_dom_sf"/>
</dbReference>
<dbReference type="GO" id="GO:0160148">
    <property type="term" value="F:tRNA pseudouridine(55) synthase activity"/>
    <property type="evidence" value="ECO:0007669"/>
    <property type="project" value="UniProtKB-EC"/>
</dbReference>
<feature type="active site" description="Nucleophile" evidence="5">
    <location>
        <position position="42"/>
    </location>
</feature>
<comment type="caution">
    <text evidence="8">The sequence shown here is derived from an EMBL/GenBank/DDBJ whole genome shotgun (WGS) entry which is preliminary data.</text>
</comment>
<dbReference type="InterPro" id="IPR002501">
    <property type="entry name" value="PsdUridine_synth_N"/>
</dbReference>
<keyword evidence="9" id="KW-1185">Reference proteome</keyword>
<evidence type="ECO:0000256" key="2">
    <source>
        <dbReference type="ARBA" id="ARBA00005642"/>
    </source>
</evidence>
<dbReference type="EC" id="5.4.99.25" evidence="5"/>
<evidence type="ECO:0000256" key="3">
    <source>
        <dbReference type="ARBA" id="ARBA00022694"/>
    </source>
</evidence>
<evidence type="ECO:0000313" key="8">
    <source>
        <dbReference type="EMBL" id="OZG49798.1"/>
    </source>
</evidence>
<reference evidence="8 9" key="1">
    <citation type="journal article" date="2017" name="BMC Genomics">
        <title>Comparative genomic and phylogenomic analyses of the Bifidobacteriaceae family.</title>
        <authorList>
            <person name="Lugli G.A."/>
            <person name="Milani C."/>
            <person name="Turroni F."/>
            <person name="Duranti S."/>
            <person name="Mancabelli L."/>
            <person name="Mangifesta M."/>
            <person name="Ferrario C."/>
            <person name="Modesto M."/>
            <person name="Mattarelli P."/>
            <person name="Jiri K."/>
            <person name="van Sinderen D."/>
            <person name="Ventura M."/>
        </authorList>
    </citation>
    <scope>NUCLEOTIDE SEQUENCE [LARGE SCALE GENOMIC DNA]</scope>
    <source>
        <strain evidence="8 9">DSM 24742</strain>
    </source>
</reference>
<dbReference type="Pfam" id="PF01509">
    <property type="entry name" value="TruB_N"/>
    <property type="match status" value="1"/>
</dbReference>
<gene>
    <name evidence="5" type="primary">truB</name>
    <name evidence="8" type="ORF">PSRA_1603</name>
</gene>
<dbReference type="AlphaFoldDB" id="A0A261ESH7"/>
<dbReference type="EMBL" id="MWWR01000018">
    <property type="protein sequence ID" value="OZG49798.1"/>
    <property type="molecule type" value="Genomic_DNA"/>
</dbReference>
<keyword evidence="4 5" id="KW-0413">Isomerase</keyword>
<dbReference type="GO" id="GO:0003723">
    <property type="term" value="F:RNA binding"/>
    <property type="evidence" value="ECO:0007669"/>
    <property type="project" value="InterPro"/>
</dbReference>